<dbReference type="Proteomes" id="UP000297747">
    <property type="component" value="Unassembled WGS sequence"/>
</dbReference>
<proteinExistence type="predicted"/>
<dbReference type="RefSeq" id="WP_135053300.1">
    <property type="nucleotide sequence ID" value="NZ_CAKOCW010000094.1"/>
</dbReference>
<evidence type="ECO:0000313" key="3">
    <source>
        <dbReference type="Proteomes" id="UP000297747"/>
    </source>
</evidence>
<evidence type="ECO:0000313" key="2">
    <source>
        <dbReference type="EMBL" id="TFU29796.1"/>
    </source>
</evidence>
<sequence>MCGVVNEKELPILSFYDTIILFKNQNSTLLTCLDELRFYLPILFVMSQSNASGAGVYIPIYLGISLTFLALGSLLGLLLKKIRKILEISLEGAIIASETSLLGTFFKRVRGCCKRIKSLIRYSSFEFL</sequence>
<comment type="caution">
    <text evidence="2">The sequence shown here is derived from an EMBL/GenBank/DDBJ whole genome shotgun (WGS) entry which is preliminary data.</text>
</comment>
<protein>
    <submittedName>
        <fullName evidence="2">Uncharacterized protein</fullName>
    </submittedName>
</protein>
<keyword evidence="1" id="KW-0812">Transmembrane</keyword>
<evidence type="ECO:0000256" key="1">
    <source>
        <dbReference type="SAM" id="Phobius"/>
    </source>
</evidence>
<dbReference type="AlphaFoldDB" id="A0A4Y9FL74"/>
<accession>A0A4Y9FL74</accession>
<feature type="transmembrane region" description="Helical" evidence="1">
    <location>
        <begin position="56"/>
        <end position="79"/>
    </location>
</feature>
<gene>
    <name evidence="2" type="ORF">E4U01_08630</name>
</gene>
<dbReference type="EMBL" id="SPQA01000038">
    <property type="protein sequence ID" value="TFU29796.1"/>
    <property type="molecule type" value="Genomic_DNA"/>
</dbReference>
<name>A0A4Y9FL74_STRAI</name>
<keyword evidence="1" id="KW-0472">Membrane</keyword>
<organism evidence="2 3">
    <name type="scientific">Streptococcus acidominimus</name>
    <dbReference type="NCBI Taxonomy" id="1326"/>
    <lineage>
        <taxon>Bacteria</taxon>
        <taxon>Bacillati</taxon>
        <taxon>Bacillota</taxon>
        <taxon>Bacilli</taxon>
        <taxon>Lactobacillales</taxon>
        <taxon>Streptococcaceae</taxon>
        <taxon>Streptococcus</taxon>
    </lineage>
</organism>
<reference evidence="2 3" key="1">
    <citation type="submission" date="2019-03" db="EMBL/GenBank/DDBJ databases">
        <title>Diversity of the mouse oral microbiome.</title>
        <authorList>
            <person name="Joseph S."/>
            <person name="Aduse-Opoku J."/>
            <person name="Curtis M."/>
            <person name="Wade W."/>
            <person name="Hashim A."/>
        </authorList>
    </citation>
    <scope>NUCLEOTIDE SEQUENCE [LARGE SCALE GENOMIC DNA]</scope>
    <source>
        <strain evidence="2 3">HT4</strain>
    </source>
</reference>
<keyword evidence="1" id="KW-1133">Transmembrane helix</keyword>